<evidence type="ECO:0000313" key="3">
    <source>
        <dbReference type="Proteomes" id="UP000241895"/>
    </source>
</evidence>
<gene>
    <name evidence="2" type="ORF">C6W88_15670</name>
</gene>
<organism evidence="2 3">
    <name type="scientific">Halomonas litopenaei</name>
    <dbReference type="NCBI Taxonomy" id="2109328"/>
    <lineage>
        <taxon>Bacteria</taxon>
        <taxon>Pseudomonadati</taxon>
        <taxon>Pseudomonadota</taxon>
        <taxon>Gammaproteobacteria</taxon>
        <taxon>Oceanospirillales</taxon>
        <taxon>Halomonadaceae</taxon>
        <taxon>Halomonas</taxon>
    </lineage>
</organism>
<dbReference type="RefSeq" id="WP_108133143.1">
    <property type="nucleotide sequence ID" value="NZ_PXNS01000009.1"/>
</dbReference>
<comment type="caution">
    <text evidence="2">The sequence shown here is derived from an EMBL/GenBank/DDBJ whole genome shotgun (WGS) entry which is preliminary data.</text>
</comment>
<feature type="region of interest" description="Disordered" evidence="1">
    <location>
        <begin position="111"/>
        <end position="136"/>
    </location>
</feature>
<dbReference type="Proteomes" id="UP000241895">
    <property type="component" value="Unassembled WGS sequence"/>
</dbReference>
<evidence type="ECO:0000256" key="1">
    <source>
        <dbReference type="SAM" id="MobiDB-lite"/>
    </source>
</evidence>
<proteinExistence type="predicted"/>
<protein>
    <recommendedName>
        <fullName evidence="4">DUF3564 family protein</fullName>
    </recommendedName>
</protein>
<name>A0ABX5IUS2_9GAMM</name>
<accession>A0ABX5IUS2</accession>
<reference evidence="2 3" key="1">
    <citation type="submission" date="2018-03" db="EMBL/GenBank/DDBJ databases">
        <authorList>
            <person name="Zhou J."/>
            <person name="Li X."/>
            <person name="Xue M."/>
            <person name="Yin J."/>
        </authorList>
    </citation>
    <scope>NUCLEOTIDE SEQUENCE [LARGE SCALE GENOMIC DNA]</scope>
    <source>
        <strain evidence="2 3">SYSU ZJ2214</strain>
    </source>
</reference>
<evidence type="ECO:0000313" key="2">
    <source>
        <dbReference type="EMBL" id="PTL93449.1"/>
    </source>
</evidence>
<sequence length="136" mass="15548">MTDHIDNALIRHEEGQRRSIWPKSISKEGLLWDNESLTLPPVGSRCRLVLTTHEGVPQEHIERDGMLVEVIAHIANGNLAACTCLDHWARSDDGEWWVAAFNDRQFQPVSGDWNESDYCDEKPRNTSAKRAQELEQ</sequence>
<dbReference type="EMBL" id="PXNS01000009">
    <property type="protein sequence ID" value="PTL93449.1"/>
    <property type="molecule type" value="Genomic_DNA"/>
</dbReference>
<keyword evidence="3" id="KW-1185">Reference proteome</keyword>
<evidence type="ECO:0008006" key="4">
    <source>
        <dbReference type="Google" id="ProtNLM"/>
    </source>
</evidence>
<feature type="compositionally biased region" description="Basic and acidic residues" evidence="1">
    <location>
        <begin position="119"/>
        <end position="136"/>
    </location>
</feature>